<feature type="compositionally biased region" description="Basic and acidic residues" evidence="1">
    <location>
        <begin position="71"/>
        <end position="100"/>
    </location>
</feature>
<feature type="compositionally biased region" description="Acidic residues" evidence="1">
    <location>
        <begin position="203"/>
        <end position="213"/>
    </location>
</feature>
<feature type="region of interest" description="Disordered" evidence="1">
    <location>
        <begin position="18"/>
        <end position="129"/>
    </location>
</feature>
<name>A7TTU9_VANPO</name>
<feature type="compositionally biased region" description="Pro residues" evidence="1">
    <location>
        <begin position="335"/>
        <end position="348"/>
    </location>
</feature>
<feature type="compositionally biased region" description="Pro residues" evidence="1">
    <location>
        <begin position="215"/>
        <end position="262"/>
    </location>
</feature>
<dbReference type="RefSeq" id="XP_001642167.1">
    <property type="nucleotide sequence ID" value="XM_001642117.1"/>
</dbReference>
<dbReference type="OMA" id="SHNWDSV"/>
<dbReference type="KEGG" id="vpo:Kpol_150p2"/>
<feature type="compositionally biased region" description="Low complexity" evidence="1">
    <location>
        <begin position="141"/>
        <end position="161"/>
    </location>
</feature>
<evidence type="ECO:0000256" key="1">
    <source>
        <dbReference type="SAM" id="MobiDB-lite"/>
    </source>
</evidence>
<proteinExistence type="predicted"/>
<accession>A7TTU9</accession>
<sequence length="348" mass="36747">MKEFQYLKDQAQRKMEQKLAELGINKPAESPSQQSLSPLSQMEAQATPVKSPFQETQHADERSEDSEDEEEKRLREELERIKLKKKADKEKRLAELRRQVQDAQAESDDGFSSSVSGSNNGNVLAPQVEGTVGHVEYPAVPSAANPVSSVSASMSGSSTPVQGTSAAARNPFFKSTDSSNSTSGLSDLKAAEAQRRSQRGLDDDADAWSDDEPSPVAPAPVAPAPVAPAPVAPAPAPVPVAPSPAAPQPSNLPPVPIAPPLPQVQGVPQPVVPLAPPLPQVKQEEQGNFLAPPPSLPHMDNIQNSQNLDSHSDQDDVLSIPDSVASEDELGDEPGLPPSGIPPPPPLP</sequence>
<keyword evidence="3" id="KW-1185">Reference proteome</keyword>
<dbReference type="AlphaFoldDB" id="A7TTU9"/>
<reference evidence="2 3" key="1">
    <citation type="journal article" date="2007" name="Proc. Natl. Acad. Sci. U.S.A.">
        <title>Independent sorting-out of thousands of duplicated gene pairs in two yeast species descended from a whole-genome duplication.</title>
        <authorList>
            <person name="Scannell D.R."/>
            <person name="Frank A.C."/>
            <person name="Conant G.C."/>
            <person name="Byrne K.P."/>
            <person name="Woolfit M."/>
            <person name="Wolfe K.H."/>
        </authorList>
    </citation>
    <scope>NUCLEOTIDE SEQUENCE [LARGE SCALE GENOMIC DNA]</scope>
    <source>
        <strain evidence="3">ATCC 22028 / DSM 70294 / BCRC 21397 / CBS 2163 / NBRC 10782 / NRRL Y-8283 / UCD 57-17</strain>
    </source>
</reference>
<dbReference type="InParanoid" id="A7TTU9"/>
<feature type="compositionally biased region" description="Pro residues" evidence="1">
    <location>
        <begin position="270"/>
        <end position="279"/>
    </location>
</feature>
<dbReference type="EMBL" id="DS480631">
    <property type="protein sequence ID" value="EDO14309.1"/>
    <property type="molecule type" value="Genomic_DNA"/>
</dbReference>
<evidence type="ECO:0000313" key="3">
    <source>
        <dbReference type="Proteomes" id="UP000000267"/>
    </source>
</evidence>
<gene>
    <name evidence="2" type="ORF">Kpol_150p2</name>
</gene>
<dbReference type="eggNOG" id="KOG0998">
    <property type="taxonomic scope" value="Eukaryota"/>
</dbReference>
<feature type="compositionally biased region" description="Low complexity" evidence="1">
    <location>
        <begin position="110"/>
        <end position="123"/>
    </location>
</feature>
<feature type="compositionally biased region" description="Low complexity" evidence="1">
    <location>
        <begin position="30"/>
        <end position="41"/>
    </location>
</feature>
<evidence type="ECO:0000313" key="2">
    <source>
        <dbReference type="EMBL" id="EDO14309.1"/>
    </source>
</evidence>
<feature type="compositionally biased region" description="Low complexity" evidence="1">
    <location>
        <begin position="175"/>
        <end position="188"/>
    </location>
</feature>
<protein>
    <submittedName>
        <fullName evidence="2">Uncharacterized protein</fullName>
    </submittedName>
</protein>
<dbReference type="STRING" id="436907.A7TTU9"/>
<dbReference type="Proteomes" id="UP000000267">
    <property type="component" value="Unassembled WGS sequence"/>
</dbReference>
<dbReference type="HOGENOM" id="CLU_797401_0_0_1"/>
<feature type="compositionally biased region" description="Basic and acidic residues" evidence="1">
    <location>
        <begin position="189"/>
        <end position="202"/>
    </location>
</feature>
<organism evidence="3">
    <name type="scientific">Vanderwaltozyma polyspora (strain ATCC 22028 / DSM 70294 / BCRC 21397 / CBS 2163 / NBRC 10782 / NRRL Y-8283 / UCD 57-17)</name>
    <name type="common">Kluyveromyces polysporus</name>
    <dbReference type="NCBI Taxonomy" id="436907"/>
    <lineage>
        <taxon>Eukaryota</taxon>
        <taxon>Fungi</taxon>
        <taxon>Dikarya</taxon>
        <taxon>Ascomycota</taxon>
        <taxon>Saccharomycotina</taxon>
        <taxon>Saccharomycetes</taxon>
        <taxon>Saccharomycetales</taxon>
        <taxon>Saccharomycetaceae</taxon>
        <taxon>Vanderwaltozyma</taxon>
    </lineage>
</organism>
<dbReference type="GeneID" id="5542278"/>
<feature type="region of interest" description="Disordered" evidence="1">
    <location>
        <begin position="141"/>
        <end position="348"/>
    </location>
</feature>